<dbReference type="SUPFAM" id="SSF46689">
    <property type="entry name" value="Homeodomain-like"/>
    <property type="match status" value="2"/>
</dbReference>
<evidence type="ECO:0000313" key="6">
    <source>
        <dbReference type="Proteomes" id="UP000677082"/>
    </source>
</evidence>
<dbReference type="EMBL" id="BOQN01000002">
    <property type="protein sequence ID" value="GIM88386.1"/>
    <property type="molecule type" value="Genomic_DNA"/>
</dbReference>
<dbReference type="InterPro" id="IPR018060">
    <property type="entry name" value="HTH_AraC"/>
</dbReference>
<evidence type="ECO:0000256" key="3">
    <source>
        <dbReference type="ARBA" id="ARBA00023163"/>
    </source>
</evidence>
<dbReference type="SMART" id="SM00342">
    <property type="entry name" value="HTH_ARAC"/>
    <property type="match status" value="1"/>
</dbReference>
<evidence type="ECO:0000256" key="1">
    <source>
        <dbReference type="ARBA" id="ARBA00023015"/>
    </source>
</evidence>
<keyword evidence="2" id="KW-0238">DNA-binding</keyword>
<dbReference type="InterPro" id="IPR050204">
    <property type="entry name" value="AraC_XylS_family_regulators"/>
</dbReference>
<dbReference type="SUPFAM" id="SSF51215">
    <property type="entry name" value="Regulatory protein AraC"/>
    <property type="match status" value="1"/>
</dbReference>
<organism evidence="5 6">
    <name type="scientific">Paractinoplanes toevensis</name>
    <dbReference type="NCBI Taxonomy" id="571911"/>
    <lineage>
        <taxon>Bacteria</taxon>
        <taxon>Bacillati</taxon>
        <taxon>Actinomycetota</taxon>
        <taxon>Actinomycetes</taxon>
        <taxon>Micromonosporales</taxon>
        <taxon>Micromonosporaceae</taxon>
        <taxon>Paractinoplanes</taxon>
    </lineage>
</organism>
<sequence length="309" mass="33967">MHGDTIRQTYTLVHFGDDSIAYAGRHLHEAEMTLHTHSFVEMAIVVGGAGSHRTQAGLDPLTIGDVVLLRPGVWHGYEECTDLVVHNCCFSAELLHRELAWTREDPLLGHLLWTGPYAGQRRGVLSTHLPEPELAACVEHLDAMSGLAAESLRLHRGDIIARLSLALGHVARAALGEAGTTGATAERVHPSVVEAMRRMEARPAHPWTLTELATDLHLAPGYLVRLFKLATGLPPMAFLSRHRVELAAEQLLHSDRPINAIGESVGWPDPNYFARRFRSHFGLSASAYRSKFARPKALRPVRSSPAADR</sequence>
<dbReference type="RefSeq" id="WP_213004372.1">
    <property type="nucleotide sequence ID" value="NZ_BOQN01000002.1"/>
</dbReference>
<dbReference type="InterPro" id="IPR009057">
    <property type="entry name" value="Homeodomain-like_sf"/>
</dbReference>
<keyword evidence="1" id="KW-0805">Transcription regulation</keyword>
<proteinExistence type="predicted"/>
<dbReference type="Gene3D" id="2.60.120.10">
    <property type="entry name" value="Jelly Rolls"/>
    <property type="match status" value="1"/>
</dbReference>
<protein>
    <recommendedName>
        <fullName evidence="4">HTH araC/xylS-type domain-containing protein</fullName>
    </recommendedName>
</protein>
<name>A0A919W765_9ACTN</name>
<dbReference type="Pfam" id="PF02311">
    <property type="entry name" value="AraC_binding"/>
    <property type="match status" value="1"/>
</dbReference>
<keyword evidence="3" id="KW-0804">Transcription</keyword>
<evidence type="ECO:0000259" key="4">
    <source>
        <dbReference type="PROSITE" id="PS01124"/>
    </source>
</evidence>
<keyword evidence="6" id="KW-1185">Reference proteome</keyword>
<dbReference type="InterPro" id="IPR037923">
    <property type="entry name" value="HTH-like"/>
</dbReference>
<feature type="domain" description="HTH araC/xylS-type" evidence="4">
    <location>
        <begin position="193"/>
        <end position="291"/>
    </location>
</feature>
<accession>A0A919W765</accession>
<evidence type="ECO:0000313" key="5">
    <source>
        <dbReference type="EMBL" id="GIM88386.1"/>
    </source>
</evidence>
<gene>
    <name evidence="5" type="ORF">Ato02nite_001790</name>
</gene>
<dbReference type="AlphaFoldDB" id="A0A919W765"/>
<dbReference type="PROSITE" id="PS01124">
    <property type="entry name" value="HTH_ARAC_FAMILY_2"/>
    <property type="match status" value="1"/>
</dbReference>
<dbReference type="InterPro" id="IPR003313">
    <property type="entry name" value="AraC-bd"/>
</dbReference>
<dbReference type="Gene3D" id="1.10.10.60">
    <property type="entry name" value="Homeodomain-like"/>
    <property type="match status" value="2"/>
</dbReference>
<dbReference type="InterPro" id="IPR014710">
    <property type="entry name" value="RmlC-like_jellyroll"/>
</dbReference>
<dbReference type="Proteomes" id="UP000677082">
    <property type="component" value="Unassembled WGS sequence"/>
</dbReference>
<reference evidence="5 6" key="1">
    <citation type="submission" date="2021-03" db="EMBL/GenBank/DDBJ databases">
        <title>Whole genome shotgun sequence of Actinoplanes toevensis NBRC 105298.</title>
        <authorList>
            <person name="Komaki H."/>
            <person name="Tamura T."/>
        </authorList>
    </citation>
    <scope>NUCLEOTIDE SEQUENCE [LARGE SCALE GENOMIC DNA]</scope>
    <source>
        <strain evidence="5 6">NBRC 105298</strain>
    </source>
</reference>
<dbReference type="GO" id="GO:0043565">
    <property type="term" value="F:sequence-specific DNA binding"/>
    <property type="evidence" value="ECO:0007669"/>
    <property type="project" value="InterPro"/>
</dbReference>
<comment type="caution">
    <text evidence="5">The sequence shown here is derived from an EMBL/GenBank/DDBJ whole genome shotgun (WGS) entry which is preliminary data.</text>
</comment>
<evidence type="ECO:0000256" key="2">
    <source>
        <dbReference type="ARBA" id="ARBA00023125"/>
    </source>
</evidence>
<dbReference type="GO" id="GO:0003700">
    <property type="term" value="F:DNA-binding transcription factor activity"/>
    <property type="evidence" value="ECO:0007669"/>
    <property type="project" value="InterPro"/>
</dbReference>
<dbReference type="Pfam" id="PF12833">
    <property type="entry name" value="HTH_18"/>
    <property type="match status" value="1"/>
</dbReference>
<dbReference type="PANTHER" id="PTHR46796">
    <property type="entry name" value="HTH-TYPE TRANSCRIPTIONAL ACTIVATOR RHAS-RELATED"/>
    <property type="match status" value="1"/>
</dbReference>